<dbReference type="Gene3D" id="1.10.8.60">
    <property type="match status" value="1"/>
</dbReference>
<gene>
    <name evidence="3" type="ORF">SAMN04487779_102832</name>
</gene>
<evidence type="ECO:0000313" key="4">
    <source>
        <dbReference type="Proteomes" id="UP000198925"/>
    </source>
</evidence>
<dbReference type="InterPro" id="IPR027417">
    <property type="entry name" value="P-loop_NTPase"/>
</dbReference>
<keyword evidence="3" id="KW-0378">Hydrolase</keyword>
<dbReference type="GO" id="GO:0004176">
    <property type="term" value="F:ATP-dependent peptidase activity"/>
    <property type="evidence" value="ECO:0007669"/>
    <property type="project" value="InterPro"/>
</dbReference>
<dbReference type="Proteomes" id="UP000198925">
    <property type="component" value="Unassembled WGS sequence"/>
</dbReference>
<organism evidence="3 4">
    <name type="scientific">Belnapia rosea</name>
    <dbReference type="NCBI Taxonomy" id="938405"/>
    <lineage>
        <taxon>Bacteria</taxon>
        <taxon>Pseudomonadati</taxon>
        <taxon>Pseudomonadota</taxon>
        <taxon>Alphaproteobacteria</taxon>
        <taxon>Acetobacterales</taxon>
        <taxon>Roseomonadaceae</taxon>
        <taxon>Belnapia</taxon>
    </lineage>
</organism>
<dbReference type="Pfam" id="PF01434">
    <property type="entry name" value="Peptidase_M41"/>
    <property type="match status" value="1"/>
</dbReference>
<dbReference type="AlphaFoldDB" id="A0A1G7C049"/>
<dbReference type="RefSeq" id="WP_143018294.1">
    <property type="nucleotide sequence ID" value="NZ_FMZX01000028.1"/>
</dbReference>
<dbReference type="SUPFAM" id="SSF52540">
    <property type="entry name" value="P-loop containing nucleoside triphosphate hydrolases"/>
    <property type="match status" value="1"/>
</dbReference>
<dbReference type="InterPro" id="IPR037219">
    <property type="entry name" value="Peptidase_M41-like"/>
</dbReference>
<keyword evidence="3" id="KW-0645">Protease</keyword>
<dbReference type="InterPro" id="IPR003959">
    <property type="entry name" value="ATPase_AAA_core"/>
</dbReference>
<accession>A0A1G7C049</accession>
<dbReference type="GO" id="GO:0005524">
    <property type="term" value="F:ATP binding"/>
    <property type="evidence" value="ECO:0007669"/>
    <property type="project" value="InterPro"/>
</dbReference>
<dbReference type="PANTHER" id="PTHR23076">
    <property type="entry name" value="METALLOPROTEASE M41 FTSH"/>
    <property type="match status" value="1"/>
</dbReference>
<feature type="compositionally biased region" description="Polar residues" evidence="1">
    <location>
        <begin position="1"/>
        <end position="13"/>
    </location>
</feature>
<sequence length="685" mass="74589">MSNDSNNASQPRCRSTHRRLARKSPSLPPDLAEEVAAVMVHRLLADRPGLAAEAKVPGSVTIVAVAAKEWVMHIRRAWVGALFPGEEPEVISTWPLATETDEGEEQKPPEPRWYGFARDDATRRTDPYFSADSLITAFQSGQPVFGWSQDPEALLPGELLRMADRVVQVPPPSPAALAEAVASMAGALPTEDIPEAVARAAMPHHLLMAWQPGASADEVLHRLVRIVGTAALAADPRERLESLLGMDEARDWGLAVARDLPEYRAGRLAWADIDKAVLLAGPPGTGKTSFARRMANTCDVPLVISSPQEWQGDRDGHLGHALGAMQRTFREARASAPCILFLDEIDSMGDRARYDERHRDYSTAYLNGLLEQLDGLHGREGVIVVAACNHPDRLDPALTRSGRLDRVLHVPLPDDQALAGILRQRLRDEIPGADLMRVVRLAVGATGADVERWVRSARRRARHAGRPLVLEDLLAEVRPKVGDMPTDIRRRAAVHEAGHALVGWLEMPGSLVRVSLAGGPDAGGFAENLHEPVLTREAVGRHLRRLFAGRAAEQVILGDVSSGAGGSERSDLARATMLAVSALTSWGFSSAPADQHLLWHGQPGPSDMRLILPHQPSLAREVGALLADAYEGARALIEAHRPALQRIAQALLEREVLVAEEIAHLVEQPRSLEEAPERDAPRRMR</sequence>
<dbReference type="Gene3D" id="3.40.50.300">
    <property type="entry name" value="P-loop containing nucleotide triphosphate hydrolases"/>
    <property type="match status" value="1"/>
</dbReference>
<dbReference type="PANTHER" id="PTHR23076:SF97">
    <property type="entry name" value="ATP-DEPENDENT ZINC METALLOPROTEASE YME1L1"/>
    <property type="match status" value="1"/>
</dbReference>
<protein>
    <submittedName>
        <fullName evidence="3">ATP-dependent Zn proteases</fullName>
    </submittedName>
</protein>
<dbReference type="InterPro" id="IPR000642">
    <property type="entry name" value="Peptidase_M41"/>
</dbReference>
<dbReference type="SMART" id="SM00382">
    <property type="entry name" value="AAA"/>
    <property type="match status" value="1"/>
</dbReference>
<feature type="domain" description="AAA+ ATPase" evidence="2">
    <location>
        <begin position="273"/>
        <end position="414"/>
    </location>
</feature>
<feature type="region of interest" description="Disordered" evidence="1">
    <location>
        <begin position="1"/>
        <end position="28"/>
    </location>
</feature>
<dbReference type="GO" id="GO:0005886">
    <property type="term" value="C:plasma membrane"/>
    <property type="evidence" value="ECO:0007669"/>
    <property type="project" value="TreeGrafter"/>
</dbReference>
<dbReference type="GO" id="GO:0004222">
    <property type="term" value="F:metalloendopeptidase activity"/>
    <property type="evidence" value="ECO:0007669"/>
    <property type="project" value="InterPro"/>
</dbReference>
<evidence type="ECO:0000256" key="1">
    <source>
        <dbReference type="SAM" id="MobiDB-lite"/>
    </source>
</evidence>
<dbReference type="Gene3D" id="1.20.58.760">
    <property type="entry name" value="Peptidase M41"/>
    <property type="match status" value="1"/>
</dbReference>
<dbReference type="EMBL" id="FMZX01000028">
    <property type="protein sequence ID" value="SDE32643.1"/>
    <property type="molecule type" value="Genomic_DNA"/>
</dbReference>
<dbReference type="GO" id="GO:0006508">
    <property type="term" value="P:proteolysis"/>
    <property type="evidence" value="ECO:0007669"/>
    <property type="project" value="UniProtKB-KW"/>
</dbReference>
<evidence type="ECO:0000259" key="2">
    <source>
        <dbReference type="SMART" id="SM00382"/>
    </source>
</evidence>
<evidence type="ECO:0000313" key="3">
    <source>
        <dbReference type="EMBL" id="SDE32643.1"/>
    </source>
</evidence>
<dbReference type="GO" id="GO:0016887">
    <property type="term" value="F:ATP hydrolysis activity"/>
    <property type="evidence" value="ECO:0007669"/>
    <property type="project" value="InterPro"/>
</dbReference>
<keyword evidence="4" id="KW-1185">Reference proteome</keyword>
<dbReference type="SUPFAM" id="SSF140990">
    <property type="entry name" value="FtsH protease domain-like"/>
    <property type="match status" value="1"/>
</dbReference>
<dbReference type="Pfam" id="PF00004">
    <property type="entry name" value="AAA"/>
    <property type="match status" value="1"/>
</dbReference>
<dbReference type="GO" id="GO:0030163">
    <property type="term" value="P:protein catabolic process"/>
    <property type="evidence" value="ECO:0007669"/>
    <property type="project" value="TreeGrafter"/>
</dbReference>
<dbReference type="InterPro" id="IPR003593">
    <property type="entry name" value="AAA+_ATPase"/>
</dbReference>
<proteinExistence type="predicted"/>
<name>A0A1G7C049_9PROT</name>
<dbReference type="CDD" id="cd19481">
    <property type="entry name" value="RecA-like_protease"/>
    <property type="match status" value="1"/>
</dbReference>
<reference evidence="3 4" key="1">
    <citation type="submission" date="2016-10" db="EMBL/GenBank/DDBJ databases">
        <authorList>
            <person name="de Groot N.N."/>
        </authorList>
    </citation>
    <scope>NUCLEOTIDE SEQUENCE [LARGE SCALE GENOMIC DNA]</scope>
    <source>
        <strain evidence="3 4">CPCC 100156</strain>
    </source>
</reference>